<dbReference type="Pfam" id="PF00931">
    <property type="entry name" value="NB-ARC"/>
    <property type="match status" value="1"/>
</dbReference>
<evidence type="ECO:0000256" key="3">
    <source>
        <dbReference type="ARBA" id="ARBA00023027"/>
    </source>
</evidence>
<dbReference type="Pfam" id="PF01582">
    <property type="entry name" value="TIR"/>
    <property type="match status" value="1"/>
</dbReference>
<dbReference type="Gene3D" id="3.40.50.300">
    <property type="entry name" value="P-loop containing nucleotide triphosphate hydrolases"/>
    <property type="match status" value="1"/>
</dbReference>
<reference evidence="6 7" key="1">
    <citation type="journal article" date="2016" name="G3 (Bethesda)">
        <title>First Draft Assembly and Annotation of the Genome of a California Endemic Oak Quercus lobata Nee (Fagaceae).</title>
        <authorList>
            <person name="Sork V.L."/>
            <person name="Fitz-Gibbon S.T."/>
            <person name="Puiu D."/>
            <person name="Crepeau M."/>
            <person name="Gugger P.F."/>
            <person name="Sherman R."/>
            <person name="Stevens K."/>
            <person name="Langley C.H."/>
            <person name="Pellegrini M."/>
            <person name="Salzberg S.L."/>
        </authorList>
    </citation>
    <scope>NUCLEOTIDE SEQUENCE [LARGE SCALE GENOMIC DNA]</scope>
    <source>
        <strain evidence="6 7">cv. SW786</strain>
    </source>
</reference>
<dbReference type="Proteomes" id="UP000594261">
    <property type="component" value="Chromosome 9"/>
</dbReference>
<evidence type="ECO:0000313" key="6">
    <source>
        <dbReference type="EnsemblPlants" id="QL09p031453:mrna"/>
    </source>
</evidence>
<evidence type="ECO:0000256" key="4">
    <source>
        <dbReference type="SAM" id="MobiDB-lite"/>
    </source>
</evidence>
<dbReference type="InterPro" id="IPR002182">
    <property type="entry name" value="NB-ARC"/>
</dbReference>
<feature type="compositionally biased region" description="Basic and acidic residues" evidence="4">
    <location>
        <begin position="748"/>
        <end position="762"/>
    </location>
</feature>
<dbReference type="PROSITE" id="PS50104">
    <property type="entry name" value="TIR"/>
    <property type="match status" value="1"/>
</dbReference>
<dbReference type="SUPFAM" id="SSF52058">
    <property type="entry name" value="L domain-like"/>
    <property type="match status" value="1"/>
</dbReference>
<dbReference type="AlphaFoldDB" id="A0A7N2RAY1"/>
<dbReference type="PANTHER" id="PTHR11017">
    <property type="entry name" value="LEUCINE-RICH REPEAT-CONTAINING PROTEIN"/>
    <property type="match status" value="1"/>
</dbReference>
<proteinExistence type="predicted"/>
<organism evidence="6 7">
    <name type="scientific">Quercus lobata</name>
    <name type="common">Valley oak</name>
    <dbReference type="NCBI Taxonomy" id="97700"/>
    <lineage>
        <taxon>Eukaryota</taxon>
        <taxon>Viridiplantae</taxon>
        <taxon>Streptophyta</taxon>
        <taxon>Embryophyta</taxon>
        <taxon>Tracheophyta</taxon>
        <taxon>Spermatophyta</taxon>
        <taxon>Magnoliopsida</taxon>
        <taxon>eudicotyledons</taxon>
        <taxon>Gunneridae</taxon>
        <taxon>Pentapetalae</taxon>
        <taxon>rosids</taxon>
        <taxon>fabids</taxon>
        <taxon>Fagales</taxon>
        <taxon>Fagaceae</taxon>
        <taxon>Quercus</taxon>
    </lineage>
</organism>
<evidence type="ECO:0000256" key="1">
    <source>
        <dbReference type="ARBA" id="ARBA00022614"/>
    </source>
</evidence>
<dbReference type="SUPFAM" id="SSF52540">
    <property type="entry name" value="P-loop containing nucleoside triphosphate hydrolases"/>
    <property type="match status" value="1"/>
</dbReference>
<keyword evidence="7" id="KW-1185">Reference proteome</keyword>
<evidence type="ECO:0000256" key="2">
    <source>
        <dbReference type="ARBA" id="ARBA00022737"/>
    </source>
</evidence>
<dbReference type="Gene3D" id="3.80.10.10">
    <property type="entry name" value="Ribonuclease Inhibitor"/>
    <property type="match status" value="2"/>
</dbReference>
<keyword evidence="3" id="KW-0520">NAD</keyword>
<accession>A0A7N2RAY1</accession>
<dbReference type="PRINTS" id="PR00364">
    <property type="entry name" value="DISEASERSIST"/>
</dbReference>
<dbReference type="InterPro" id="IPR011713">
    <property type="entry name" value="Leu-rich_rpt_3"/>
</dbReference>
<sequence>MALLPSYSCSSSSSKGGKYDVFLSFRGEDTRKRFTNHLYTTLKQKGISTFKDDEKLKRGTSITPELLKAIEESRFAMIILSWDYASSKWCLIVLTKIVECMKKTGLVVLPVFHYVDPSDVRNHRGTFAEAFDKHEESFKDNMRNIETWKAALTKVADLAGWDLKDKYESKVIQEIIGRICTELYHKFSSVYEDLVGMDSCVEEMLGSYLGEGLGDVRFVGICGMGGMGKTTLAQEIYRRISGNFEASSFIANIREETKNQGMHDLLQDMGQEIIRRESPREPGGRSRLWIYEDVIRVLKNNTGTEAIEGIMLKFPIQKMEHLRAEAFSKMKNLRLLKIGNEKFPQDFINGTMQLPKDLNMGKVQFLEGLSYLSNELRVIEWHGYHLKCLPTNFQPNKLVELRMHCSGIKQLWKGNLIFDELNLIDLNDSQNLIKTLDFSRVPNLKQLILQHCIRLSKIHASLGNLKWLTRLDVNGCLEELDVSGTAITELPSSIVLLKNLKVLSLCGCEGLSSMSSNKIFSFTLMPKRRVDPTGMLEHSLSNLWSLTKLNLSYCNLQAIPDSLGCLHSLSHLDLRANIFVGLPESTTGLSNLKSLFLSGCTHLRSLPKLPLNNHDIYADGCTSLDTLPLRPDANFHPFIHLVNCTKLIDNQDYPDICLAMLRNYLQSQNYHPIVQSFNEERKEELSQADDIFTQIEIKFETDGPGLEVMKCGGRLIFEQDIEDLNQTMPRCSNSSSCSITPYEDDFEGSAKDTKTKRSRDDNDGTSGEVCWRGEILALPGSEKICTTDRPPVGFIAVGLACQLAGILSVNSVSLPEFVAMVCIGRHEVGAIVNVAGKGHHWIDRLKESIVIDYEHILFPL</sequence>
<dbReference type="GO" id="GO:0007165">
    <property type="term" value="P:signal transduction"/>
    <property type="evidence" value="ECO:0007669"/>
    <property type="project" value="InterPro"/>
</dbReference>
<keyword evidence="1" id="KW-0433">Leucine-rich repeat</keyword>
<dbReference type="SMART" id="SM00255">
    <property type="entry name" value="TIR"/>
    <property type="match status" value="1"/>
</dbReference>
<dbReference type="InParanoid" id="A0A7N2RAY1"/>
<dbReference type="Pfam" id="PF07725">
    <property type="entry name" value="LRR_3"/>
    <property type="match status" value="1"/>
</dbReference>
<reference evidence="6" key="2">
    <citation type="submission" date="2021-01" db="UniProtKB">
        <authorList>
            <consortium name="EnsemblPlants"/>
        </authorList>
    </citation>
    <scope>IDENTIFICATION</scope>
</reference>
<dbReference type="InterPro" id="IPR032675">
    <property type="entry name" value="LRR_dom_sf"/>
</dbReference>
<dbReference type="InterPro" id="IPR000157">
    <property type="entry name" value="TIR_dom"/>
</dbReference>
<dbReference type="EMBL" id="LRBV02000009">
    <property type="status" value="NOT_ANNOTATED_CDS"/>
    <property type="molecule type" value="Genomic_DNA"/>
</dbReference>
<keyword evidence="2" id="KW-0677">Repeat</keyword>
<dbReference type="PANTHER" id="PTHR11017:SF559">
    <property type="entry name" value="DISEASE RESISTANCE PROTEIN CHL1"/>
    <property type="match status" value="1"/>
</dbReference>
<name>A0A7N2RAY1_QUELO</name>
<dbReference type="InterPro" id="IPR035897">
    <property type="entry name" value="Toll_tir_struct_dom_sf"/>
</dbReference>
<dbReference type="EnsemblPlants" id="QL09p031453:mrna">
    <property type="protein sequence ID" value="QL09p031453:mrna"/>
    <property type="gene ID" value="QL09p031453"/>
</dbReference>
<evidence type="ECO:0000313" key="7">
    <source>
        <dbReference type="Proteomes" id="UP000594261"/>
    </source>
</evidence>
<dbReference type="GO" id="GO:0006952">
    <property type="term" value="P:defense response"/>
    <property type="evidence" value="ECO:0007669"/>
    <property type="project" value="InterPro"/>
</dbReference>
<dbReference type="OMA" id="HANIPAQ"/>
<dbReference type="InterPro" id="IPR044974">
    <property type="entry name" value="Disease_R_plants"/>
</dbReference>
<evidence type="ECO:0000259" key="5">
    <source>
        <dbReference type="PROSITE" id="PS50104"/>
    </source>
</evidence>
<dbReference type="Gene3D" id="3.40.50.10140">
    <property type="entry name" value="Toll/interleukin-1 receptor homology (TIR) domain"/>
    <property type="match status" value="1"/>
</dbReference>
<protein>
    <recommendedName>
        <fullName evidence="5">TIR domain-containing protein</fullName>
    </recommendedName>
</protein>
<dbReference type="SUPFAM" id="SSF52200">
    <property type="entry name" value="Toll/Interleukin receptor TIR domain"/>
    <property type="match status" value="1"/>
</dbReference>
<dbReference type="FunFam" id="3.40.50.10140:FF:000007">
    <property type="entry name" value="Disease resistance protein (TIR-NBS-LRR class)"/>
    <property type="match status" value="1"/>
</dbReference>
<dbReference type="GO" id="GO:0043531">
    <property type="term" value="F:ADP binding"/>
    <property type="evidence" value="ECO:0007669"/>
    <property type="project" value="InterPro"/>
</dbReference>
<dbReference type="Gramene" id="QL09p031453:mrna">
    <property type="protein sequence ID" value="QL09p031453:mrna"/>
    <property type="gene ID" value="QL09p031453"/>
</dbReference>
<dbReference type="InterPro" id="IPR027417">
    <property type="entry name" value="P-loop_NTPase"/>
</dbReference>
<feature type="region of interest" description="Disordered" evidence="4">
    <location>
        <begin position="742"/>
        <end position="765"/>
    </location>
</feature>
<feature type="domain" description="TIR" evidence="5">
    <location>
        <begin position="17"/>
        <end position="183"/>
    </location>
</feature>